<feature type="transmembrane region" description="Helical" evidence="8">
    <location>
        <begin position="183"/>
        <end position="201"/>
    </location>
</feature>
<dbReference type="GO" id="GO:0016763">
    <property type="term" value="F:pentosyltransferase activity"/>
    <property type="evidence" value="ECO:0007669"/>
    <property type="project" value="TreeGrafter"/>
</dbReference>
<keyword evidence="4" id="KW-0808">Transferase</keyword>
<dbReference type="GO" id="GO:0005886">
    <property type="term" value="C:plasma membrane"/>
    <property type="evidence" value="ECO:0007669"/>
    <property type="project" value="UniProtKB-SubCell"/>
</dbReference>
<comment type="subcellular location">
    <subcellularLocation>
        <location evidence="1">Cell membrane</location>
        <topology evidence="1">Multi-pass membrane protein</topology>
    </subcellularLocation>
</comment>
<feature type="transmembrane region" description="Helical" evidence="8">
    <location>
        <begin position="127"/>
        <end position="143"/>
    </location>
</feature>
<evidence type="ECO:0000256" key="4">
    <source>
        <dbReference type="ARBA" id="ARBA00022679"/>
    </source>
</evidence>
<dbReference type="Proteomes" id="UP000176923">
    <property type="component" value="Unassembled WGS sequence"/>
</dbReference>
<evidence type="ECO:0000256" key="6">
    <source>
        <dbReference type="ARBA" id="ARBA00022989"/>
    </source>
</evidence>
<evidence type="ECO:0000313" key="9">
    <source>
        <dbReference type="EMBL" id="OGG16285.1"/>
    </source>
</evidence>
<dbReference type="AlphaFoldDB" id="A0A1F5ZVD0"/>
<protein>
    <submittedName>
        <fullName evidence="9">Uncharacterized protein</fullName>
    </submittedName>
</protein>
<feature type="transmembrane region" description="Helical" evidence="8">
    <location>
        <begin position="304"/>
        <end position="322"/>
    </location>
</feature>
<feature type="transmembrane region" description="Helical" evidence="8">
    <location>
        <begin position="76"/>
        <end position="96"/>
    </location>
</feature>
<evidence type="ECO:0000256" key="7">
    <source>
        <dbReference type="ARBA" id="ARBA00023136"/>
    </source>
</evidence>
<feature type="transmembrane region" description="Helical" evidence="8">
    <location>
        <begin position="248"/>
        <end position="267"/>
    </location>
</feature>
<dbReference type="PANTHER" id="PTHR33908:SF11">
    <property type="entry name" value="MEMBRANE PROTEIN"/>
    <property type="match status" value="1"/>
</dbReference>
<evidence type="ECO:0000256" key="8">
    <source>
        <dbReference type="SAM" id="Phobius"/>
    </source>
</evidence>
<keyword evidence="7 8" id="KW-0472">Membrane</keyword>
<feature type="transmembrane region" description="Helical" evidence="8">
    <location>
        <begin position="105"/>
        <end position="121"/>
    </location>
</feature>
<keyword evidence="6 8" id="KW-1133">Transmembrane helix</keyword>
<reference evidence="9 10" key="1">
    <citation type="journal article" date="2016" name="Nat. Commun.">
        <title>Thousands of microbial genomes shed light on interconnected biogeochemical processes in an aquifer system.</title>
        <authorList>
            <person name="Anantharaman K."/>
            <person name="Brown C.T."/>
            <person name="Hug L.A."/>
            <person name="Sharon I."/>
            <person name="Castelle C.J."/>
            <person name="Probst A.J."/>
            <person name="Thomas B.C."/>
            <person name="Singh A."/>
            <person name="Wilkins M.J."/>
            <person name="Karaoz U."/>
            <person name="Brodie E.L."/>
            <person name="Williams K.H."/>
            <person name="Hubbard S.S."/>
            <person name="Banfield J.F."/>
        </authorList>
    </citation>
    <scope>NUCLEOTIDE SEQUENCE [LARGE SCALE GENOMIC DNA]</scope>
</reference>
<keyword evidence="2" id="KW-1003">Cell membrane</keyword>
<feature type="transmembrane region" description="Helical" evidence="8">
    <location>
        <begin position="7"/>
        <end position="24"/>
    </location>
</feature>
<feature type="transmembrane region" description="Helical" evidence="8">
    <location>
        <begin position="279"/>
        <end position="298"/>
    </location>
</feature>
<dbReference type="PANTHER" id="PTHR33908">
    <property type="entry name" value="MANNOSYLTRANSFERASE YKCB-RELATED"/>
    <property type="match status" value="1"/>
</dbReference>
<feature type="transmembrane region" description="Helical" evidence="8">
    <location>
        <begin position="150"/>
        <end position="177"/>
    </location>
</feature>
<feature type="transmembrane region" description="Helical" evidence="8">
    <location>
        <begin position="213"/>
        <end position="236"/>
    </location>
</feature>
<dbReference type="STRING" id="1798382.A3D77_02395"/>
<evidence type="ECO:0000256" key="5">
    <source>
        <dbReference type="ARBA" id="ARBA00022692"/>
    </source>
</evidence>
<evidence type="ECO:0000256" key="3">
    <source>
        <dbReference type="ARBA" id="ARBA00022676"/>
    </source>
</evidence>
<dbReference type="GO" id="GO:0009103">
    <property type="term" value="P:lipopolysaccharide biosynthetic process"/>
    <property type="evidence" value="ECO:0007669"/>
    <property type="project" value="UniProtKB-ARBA"/>
</dbReference>
<organism evidence="9 10">
    <name type="scientific">Candidatus Gottesmanbacteria bacterium RIFCSPHIGHO2_02_FULL_39_11</name>
    <dbReference type="NCBI Taxonomy" id="1798382"/>
    <lineage>
        <taxon>Bacteria</taxon>
        <taxon>Candidatus Gottesmaniibacteriota</taxon>
    </lineage>
</organism>
<gene>
    <name evidence="9" type="ORF">A3D77_02395</name>
</gene>
<sequence length="467" mass="54167">MKKSIEKSYYILFVIILAFILRLVNLNQSFWLDEAAQVIESARPIFLQFKLAADFHPPLYHIFLHFGMIFSHTENWIRLPSVILGTGCILLIAYLIPKKENINKSILTAFLLSISPYHIWYSQEARPYMLFVFLTLLTSFLLLRKKWVFYFIGVVFLIYSLYFWPFVLIGQGMWIFLKERKLLHRWIYCIICSLIFYIPWIPSFIEQLKIGTGGVFAGWTDVVSFAPLKAVTLMFAKFAFGKGSISDHLLYGLILIPGLIFFSLGIVRRIREKNFDFIFIFFVSSFISLFLVSFFIPILAPQRLLFLIPFFYLITADGLLCLPKKIKSIGIFLVVVIALSGLLQYYLDPSVQRENWRDAVAYVENDNSNSNKLALFVFPDPFAPFLWYQTGKVEARGIAPHFILTGQDLVRMVPFVQGKDRVYLFEYLTGLTDPTGKTRKYLLSLGFENTGIKNYPGVGFIYIYDRI</sequence>
<accession>A0A1F5ZVD0</accession>
<comment type="caution">
    <text evidence="9">The sequence shown here is derived from an EMBL/GenBank/DDBJ whole genome shotgun (WGS) entry which is preliminary data.</text>
</comment>
<keyword evidence="5 8" id="KW-0812">Transmembrane</keyword>
<feature type="transmembrane region" description="Helical" evidence="8">
    <location>
        <begin position="329"/>
        <end position="347"/>
    </location>
</feature>
<evidence type="ECO:0000256" key="2">
    <source>
        <dbReference type="ARBA" id="ARBA00022475"/>
    </source>
</evidence>
<evidence type="ECO:0000256" key="1">
    <source>
        <dbReference type="ARBA" id="ARBA00004651"/>
    </source>
</evidence>
<proteinExistence type="predicted"/>
<dbReference type="InterPro" id="IPR050297">
    <property type="entry name" value="LipidA_mod_glycosyltrf_83"/>
</dbReference>
<keyword evidence="3" id="KW-0328">Glycosyltransferase</keyword>
<name>A0A1F5ZVD0_9BACT</name>
<evidence type="ECO:0000313" key="10">
    <source>
        <dbReference type="Proteomes" id="UP000176923"/>
    </source>
</evidence>
<dbReference type="EMBL" id="MFJL01000014">
    <property type="protein sequence ID" value="OGG16285.1"/>
    <property type="molecule type" value="Genomic_DNA"/>
</dbReference>